<dbReference type="SUPFAM" id="SSF53901">
    <property type="entry name" value="Thiolase-like"/>
    <property type="match status" value="1"/>
</dbReference>
<keyword evidence="1" id="KW-0963">Cytoplasm</keyword>
<keyword evidence="3" id="KW-0012">Acyltransferase</keyword>
<name>A0ABW1B5G9_9ACTN</name>
<dbReference type="InterPro" id="IPR013747">
    <property type="entry name" value="ACP_syn_III_C"/>
</dbReference>
<dbReference type="RefSeq" id="WP_272170023.1">
    <property type="nucleotide sequence ID" value="NZ_JAQOSL010000014.1"/>
</dbReference>
<evidence type="ECO:0000256" key="2">
    <source>
        <dbReference type="ARBA" id="ARBA00022679"/>
    </source>
</evidence>
<feature type="domain" description="Beta-ketoacyl-[acyl-carrier-protein] synthase III C-terminal" evidence="4">
    <location>
        <begin position="243"/>
        <end position="334"/>
    </location>
</feature>
<evidence type="ECO:0000256" key="1">
    <source>
        <dbReference type="ARBA" id="ARBA00022490"/>
    </source>
</evidence>
<dbReference type="Pfam" id="PF08545">
    <property type="entry name" value="ACP_syn_III"/>
    <property type="match status" value="1"/>
</dbReference>
<gene>
    <name evidence="6" type="ORF">ACFQGO_10290</name>
</gene>
<dbReference type="Pfam" id="PF08541">
    <property type="entry name" value="ACP_syn_III_C"/>
    <property type="match status" value="1"/>
</dbReference>
<evidence type="ECO:0000259" key="4">
    <source>
        <dbReference type="Pfam" id="PF08541"/>
    </source>
</evidence>
<dbReference type="EMBL" id="JBHSNZ010000005">
    <property type="protein sequence ID" value="MFC5807895.1"/>
    <property type="molecule type" value="Genomic_DNA"/>
</dbReference>
<accession>A0ABW1B5G9</accession>
<reference evidence="7" key="1">
    <citation type="journal article" date="2019" name="Int. J. Syst. Evol. Microbiol.">
        <title>The Global Catalogue of Microorganisms (GCM) 10K type strain sequencing project: providing services to taxonomists for standard genome sequencing and annotation.</title>
        <authorList>
            <consortium name="The Broad Institute Genomics Platform"/>
            <consortium name="The Broad Institute Genome Sequencing Center for Infectious Disease"/>
            <person name="Wu L."/>
            <person name="Ma J."/>
        </authorList>
    </citation>
    <scope>NUCLEOTIDE SEQUENCE [LARGE SCALE GENOMIC DNA]</scope>
    <source>
        <strain evidence="7">JCM 9918</strain>
    </source>
</reference>
<proteinExistence type="predicted"/>
<evidence type="ECO:0000259" key="5">
    <source>
        <dbReference type="Pfam" id="PF08545"/>
    </source>
</evidence>
<dbReference type="Gene3D" id="3.40.47.10">
    <property type="match status" value="2"/>
</dbReference>
<feature type="domain" description="Beta-ketoacyl-[acyl-carrier-protein] synthase III N-terminal" evidence="5">
    <location>
        <begin position="109"/>
        <end position="187"/>
    </location>
</feature>
<dbReference type="InterPro" id="IPR013751">
    <property type="entry name" value="ACP_syn_III_N"/>
</dbReference>
<sequence length="354" mass="36895">MQWDSVYVAGTGVWLGEPEYARSAVESGAYDAEQYAADEIVSVSVADESMAPPDMAVHAATTALKRSGVDVADVDLLIHSGIWFQGVEMWPAASYVAGHALRRGVPAFGLEQECNGGLGALEIAARQVAARPDGGAAMVTTADRFGAPLVRRWSSEPGFVYGDGATALLLSARGGFARLLSTATGADNSLEAVVRGPGLRPLPSGEPLDLLGRVGHYMRAHGGVREATERVAAVVNAVVDTVLADAGMARTDVDRVVALASGRSRLEWQVPQLLGIPVERATWEFARTVGHLGAGDQIAGFNDLLERRELAAGDRVLLVGGGSGFSCTCAVVEILDVPRWEPLRGAGGAGPADA</sequence>
<evidence type="ECO:0000256" key="3">
    <source>
        <dbReference type="ARBA" id="ARBA00023315"/>
    </source>
</evidence>
<protein>
    <submittedName>
        <fullName evidence="6">Ketoacyl-ACP synthase III family protein</fullName>
    </submittedName>
</protein>
<dbReference type="Proteomes" id="UP001596112">
    <property type="component" value="Unassembled WGS sequence"/>
</dbReference>
<keyword evidence="2" id="KW-0808">Transferase</keyword>
<dbReference type="CDD" id="cd00827">
    <property type="entry name" value="init_cond_enzymes"/>
    <property type="match status" value="1"/>
</dbReference>
<dbReference type="InterPro" id="IPR016039">
    <property type="entry name" value="Thiolase-like"/>
</dbReference>
<organism evidence="6 7">
    <name type="scientific">Streptomyces heilongjiangensis</name>
    <dbReference type="NCBI Taxonomy" id="945052"/>
    <lineage>
        <taxon>Bacteria</taxon>
        <taxon>Bacillati</taxon>
        <taxon>Actinomycetota</taxon>
        <taxon>Actinomycetes</taxon>
        <taxon>Kitasatosporales</taxon>
        <taxon>Streptomycetaceae</taxon>
        <taxon>Streptomyces</taxon>
    </lineage>
</organism>
<keyword evidence="7" id="KW-1185">Reference proteome</keyword>
<comment type="caution">
    <text evidence="6">The sequence shown here is derived from an EMBL/GenBank/DDBJ whole genome shotgun (WGS) entry which is preliminary data.</text>
</comment>
<dbReference type="PANTHER" id="PTHR34069:SF2">
    <property type="entry name" value="BETA-KETOACYL-[ACYL-CARRIER-PROTEIN] SYNTHASE III"/>
    <property type="match status" value="1"/>
</dbReference>
<evidence type="ECO:0000313" key="7">
    <source>
        <dbReference type="Proteomes" id="UP001596112"/>
    </source>
</evidence>
<evidence type="ECO:0000313" key="6">
    <source>
        <dbReference type="EMBL" id="MFC5807895.1"/>
    </source>
</evidence>
<dbReference type="PANTHER" id="PTHR34069">
    <property type="entry name" value="3-OXOACYL-[ACYL-CARRIER-PROTEIN] SYNTHASE 3"/>
    <property type="match status" value="1"/>
</dbReference>